<keyword evidence="7" id="KW-1185">Reference proteome</keyword>
<reference evidence="7" key="1">
    <citation type="submission" date="2016-11" db="EMBL/GenBank/DDBJ databases">
        <authorList>
            <person name="Varghese N."/>
            <person name="Submissions S."/>
        </authorList>
    </citation>
    <scope>NUCLEOTIDE SEQUENCE [LARGE SCALE GENOMIC DNA]</scope>
    <source>
        <strain evidence="7">DSM 24786</strain>
    </source>
</reference>
<dbReference type="PROSITE" id="PS51352">
    <property type="entry name" value="THIOREDOXIN_2"/>
    <property type="match status" value="1"/>
</dbReference>
<dbReference type="GO" id="GO:0016853">
    <property type="term" value="F:isomerase activity"/>
    <property type="evidence" value="ECO:0007669"/>
    <property type="project" value="UniProtKB-KW"/>
</dbReference>
<organism evidence="6 7">
    <name type="scientific">Cellulophaga fucicola</name>
    <dbReference type="NCBI Taxonomy" id="76595"/>
    <lineage>
        <taxon>Bacteria</taxon>
        <taxon>Pseudomonadati</taxon>
        <taxon>Bacteroidota</taxon>
        <taxon>Flavobacteriia</taxon>
        <taxon>Flavobacteriales</taxon>
        <taxon>Flavobacteriaceae</taxon>
        <taxon>Cellulophaga</taxon>
    </lineage>
</organism>
<dbReference type="PANTHER" id="PTHR42852:SF6">
    <property type="entry name" value="THIOL:DISULFIDE INTERCHANGE PROTEIN DSBE"/>
    <property type="match status" value="1"/>
</dbReference>
<dbReference type="RefSeq" id="WP_072301887.1">
    <property type="nucleotide sequence ID" value="NZ_FPIY01000001.1"/>
</dbReference>
<evidence type="ECO:0000256" key="2">
    <source>
        <dbReference type="ARBA" id="ARBA00022748"/>
    </source>
</evidence>
<dbReference type="Proteomes" id="UP000183257">
    <property type="component" value="Unassembled WGS sequence"/>
</dbReference>
<dbReference type="GO" id="GO:0016491">
    <property type="term" value="F:oxidoreductase activity"/>
    <property type="evidence" value="ECO:0007669"/>
    <property type="project" value="InterPro"/>
</dbReference>
<gene>
    <name evidence="6" type="ORF">SAMN05660313_00192</name>
</gene>
<feature type="domain" description="Thioredoxin" evidence="5">
    <location>
        <begin position="316"/>
        <end position="459"/>
    </location>
</feature>
<keyword evidence="4" id="KW-0676">Redox-active center</keyword>
<keyword evidence="6" id="KW-0413">Isomerase</keyword>
<name>A0A1K1LY13_9FLAO</name>
<dbReference type="OrthoDB" id="743079at2"/>
<proteinExistence type="predicted"/>
<dbReference type="InterPro" id="IPR013766">
    <property type="entry name" value="Thioredoxin_domain"/>
</dbReference>
<dbReference type="GO" id="GO:0017004">
    <property type="term" value="P:cytochrome complex assembly"/>
    <property type="evidence" value="ECO:0007669"/>
    <property type="project" value="UniProtKB-KW"/>
</dbReference>
<dbReference type="SUPFAM" id="SSF52833">
    <property type="entry name" value="Thioredoxin-like"/>
    <property type="match status" value="1"/>
</dbReference>
<dbReference type="InterPro" id="IPR013740">
    <property type="entry name" value="Redoxin"/>
</dbReference>
<dbReference type="Gene3D" id="3.40.30.10">
    <property type="entry name" value="Glutaredoxin"/>
    <property type="match status" value="1"/>
</dbReference>
<protein>
    <submittedName>
        <fullName evidence="6">Thiol-disulfide isomerase or thioredoxin</fullName>
    </submittedName>
</protein>
<dbReference type="AlphaFoldDB" id="A0A1K1LY13"/>
<evidence type="ECO:0000259" key="5">
    <source>
        <dbReference type="PROSITE" id="PS51352"/>
    </source>
</evidence>
<dbReference type="PROSITE" id="PS51257">
    <property type="entry name" value="PROKAR_LIPOPROTEIN"/>
    <property type="match status" value="1"/>
</dbReference>
<dbReference type="PANTHER" id="PTHR42852">
    <property type="entry name" value="THIOL:DISULFIDE INTERCHANGE PROTEIN DSBE"/>
    <property type="match status" value="1"/>
</dbReference>
<dbReference type="CDD" id="cd02966">
    <property type="entry name" value="TlpA_like_family"/>
    <property type="match status" value="1"/>
</dbReference>
<dbReference type="Pfam" id="PF08534">
    <property type="entry name" value="Redoxin"/>
    <property type="match status" value="1"/>
</dbReference>
<dbReference type="InterPro" id="IPR036249">
    <property type="entry name" value="Thioredoxin-like_sf"/>
</dbReference>
<dbReference type="InterPro" id="IPR050553">
    <property type="entry name" value="Thioredoxin_ResA/DsbE_sf"/>
</dbReference>
<comment type="subcellular location">
    <subcellularLocation>
        <location evidence="1">Cell envelope</location>
    </subcellularLocation>
</comment>
<sequence length="459" mass="50966">MKKSIYVLGLAVISLASCKEEVVAPIDYAIVTGKVTNATTNQVLIASYENRKAIDTLTLAADGSFVDTIQSPKGQYALINDKNRTSIYLEEGFNINFSADAKDFAKSIAMTGTGSVENNFFKAKSEKEAKFRDGTNPYTLEEAAFKEKMASQKAAINSLLDGTEGLSEAFKTTQKNDNNYNYLVSLSNFESYHQHYAQKPDFKVSENFLAELSAIDITNEEDFSNSSSYKSLVIAHYGKIAGDKAEKDSMSYDLAMLKTIAPIESEVIRNGLLKETVFGITVTEKLDEYYNTFMAASTDEDQKETVKEYYTKLKAVEAGNLSPKFIGYENHAGGKTSLEDLKGKYVYIDVWATWCGPCLAEIPALKETEEAYHGKNIEFVSISVDRPDAYEKWKQMVVDKELGGVQLLADNNFDSDFIKDYVIQGIPKFILLDTEGNIVNANAPRPSDPKLKEVLNSLL</sequence>
<accession>A0A1K1LY13</accession>
<keyword evidence="3" id="KW-1015">Disulfide bond</keyword>
<evidence type="ECO:0000256" key="4">
    <source>
        <dbReference type="ARBA" id="ARBA00023284"/>
    </source>
</evidence>
<dbReference type="EMBL" id="FPIY01000001">
    <property type="protein sequence ID" value="SFW15817.1"/>
    <property type="molecule type" value="Genomic_DNA"/>
</dbReference>
<dbReference type="GO" id="GO:0030313">
    <property type="term" value="C:cell envelope"/>
    <property type="evidence" value="ECO:0007669"/>
    <property type="project" value="UniProtKB-SubCell"/>
</dbReference>
<dbReference type="STRING" id="76595.SAMN05660313_00192"/>
<evidence type="ECO:0000313" key="6">
    <source>
        <dbReference type="EMBL" id="SFW15817.1"/>
    </source>
</evidence>
<keyword evidence="2" id="KW-0201">Cytochrome c-type biogenesis</keyword>
<evidence type="ECO:0000256" key="3">
    <source>
        <dbReference type="ARBA" id="ARBA00023157"/>
    </source>
</evidence>
<evidence type="ECO:0000256" key="1">
    <source>
        <dbReference type="ARBA" id="ARBA00004196"/>
    </source>
</evidence>
<evidence type="ECO:0000313" key="7">
    <source>
        <dbReference type="Proteomes" id="UP000183257"/>
    </source>
</evidence>